<proteinExistence type="predicted"/>
<name>A0AA36AI86_OCTVU</name>
<evidence type="ECO:0000256" key="1">
    <source>
        <dbReference type="SAM" id="SignalP"/>
    </source>
</evidence>
<gene>
    <name evidence="2" type="ORF">OCTVUL_1B007410</name>
</gene>
<organism evidence="2 3">
    <name type="scientific">Octopus vulgaris</name>
    <name type="common">Common octopus</name>
    <dbReference type="NCBI Taxonomy" id="6645"/>
    <lineage>
        <taxon>Eukaryota</taxon>
        <taxon>Metazoa</taxon>
        <taxon>Spiralia</taxon>
        <taxon>Lophotrochozoa</taxon>
        <taxon>Mollusca</taxon>
        <taxon>Cephalopoda</taxon>
        <taxon>Coleoidea</taxon>
        <taxon>Octopodiformes</taxon>
        <taxon>Octopoda</taxon>
        <taxon>Incirrata</taxon>
        <taxon>Octopodidae</taxon>
        <taxon>Octopus</taxon>
    </lineage>
</organism>
<evidence type="ECO:0000313" key="3">
    <source>
        <dbReference type="Proteomes" id="UP001162480"/>
    </source>
</evidence>
<reference evidence="2" key="1">
    <citation type="submission" date="2023-08" db="EMBL/GenBank/DDBJ databases">
        <authorList>
            <person name="Alioto T."/>
            <person name="Alioto T."/>
            <person name="Gomez Garrido J."/>
        </authorList>
    </citation>
    <scope>NUCLEOTIDE SEQUENCE</scope>
</reference>
<protein>
    <submittedName>
        <fullName evidence="2">Uncharacterized protein</fullName>
    </submittedName>
</protein>
<keyword evidence="1" id="KW-0732">Signal</keyword>
<dbReference type="EMBL" id="OX597814">
    <property type="protein sequence ID" value="CAI9716641.1"/>
    <property type="molecule type" value="Genomic_DNA"/>
</dbReference>
<sequence length="74" mass="8514">MAPDHCRLFVTDDMILVMFSFLVCKLTGVRNCGRGDMASMEKPFHIFISVNSDCDGDEDNDDDDDQHRYRKPLL</sequence>
<dbReference type="Proteomes" id="UP001162480">
    <property type="component" value="Chromosome 1"/>
</dbReference>
<feature type="chain" id="PRO_5041229162" evidence="1">
    <location>
        <begin position="29"/>
        <end position="74"/>
    </location>
</feature>
<dbReference type="AlphaFoldDB" id="A0AA36AI86"/>
<feature type="signal peptide" evidence="1">
    <location>
        <begin position="1"/>
        <end position="28"/>
    </location>
</feature>
<accession>A0AA36AI86</accession>
<evidence type="ECO:0000313" key="2">
    <source>
        <dbReference type="EMBL" id="CAI9716641.1"/>
    </source>
</evidence>
<keyword evidence="3" id="KW-1185">Reference proteome</keyword>